<dbReference type="Pfam" id="PF04542">
    <property type="entry name" value="Sigma70_r2"/>
    <property type="match status" value="1"/>
</dbReference>
<dbReference type="GO" id="GO:0016987">
    <property type="term" value="F:sigma factor activity"/>
    <property type="evidence" value="ECO:0007669"/>
    <property type="project" value="UniProtKB-KW"/>
</dbReference>
<dbReference type="InterPro" id="IPR007627">
    <property type="entry name" value="RNA_pol_sigma70_r2"/>
</dbReference>
<dbReference type="Proteomes" id="UP000321617">
    <property type="component" value="Unassembled WGS sequence"/>
</dbReference>
<dbReference type="GO" id="GO:0006352">
    <property type="term" value="P:DNA-templated transcription initiation"/>
    <property type="evidence" value="ECO:0007669"/>
    <property type="project" value="InterPro"/>
</dbReference>
<dbReference type="InterPro" id="IPR036388">
    <property type="entry name" value="WH-like_DNA-bd_sf"/>
</dbReference>
<reference evidence="9 10" key="1">
    <citation type="journal article" date="2013" name="Stand. Genomic Sci.">
        <title>Genomic Encyclopedia of Type Strains, Phase I: The one thousand microbial genomes (KMG-I) project.</title>
        <authorList>
            <person name="Kyrpides N.C."/>
            <person name="Woyke T."/>
            <person name="Eisen J.A."/>
            <person name="Garrity G."/>
            <person name="Lilburn T.G."/>
            <person name="Beck B.J."/>
            <person name="Whitman W.B."/>
            <person name="Hugenholtz P."/>
            <person name="Klenk H.P."/>
        </authorList>
    </citation>
    <scope>NUCLEOTIDE SEQUENCE [LARGE SCALE GENOMIC DNA]</scope>
    <source>
        <strain evidence="9 10">DSM 45044</strain>
    </source>
</reference>
<comment type="similarity">
    <text evidence="1">Belongs to the sigma-70 factor family. ECF subfamily.</text>
</comment>
<dbReference type="Pfam" id="PF08281">
    <property type="entry name" value="Sigma70_r4_2"/>
    <property type="match status" value="1"/>
</dbReference>
<gene>
    <name evidence="9" type="ORF">LX16_0233</name>
</gene>
<evidence type="ECO:0000313" key="10">
    <source>
        <dbReference type="Proteomes" id="UP000321617"/>
    </source>
</evidence>
<evidence type="ECO:0000256" key="2">
    <source>
        <dbReference type="ARBA" id="ARBA00023015"/>
    </source>
</evidence>
<organism evidence="9 10">
    <name type="scientific">Stackebrandtia albiflava</name>
    <dbReference type="NCBI Taxonomy" id="406432"/>
    <lineage>
        <taxon>Bacteria</taxon>
        <taxon>Bacillati</taxon>
        <taxon>Actinomycetota</taxon>
        <taxon>Actinomycetes</taxon>
        <taxon>Glycomycetales</taxon>
        <taxon>Glycomycetaceae</taxon>
        <taxon>Stackebrandtia</taxon>
    </lineage>
</organism>
<evidence type="ECO:0000259" key="8">
    <source>
        <dbReference type="Pfam" id="PF08281"/>
    </source>
</evidence>
<name>A0A562V9M5_9ACTN</name>
<dbReference type="InterPro" id="IPR039425">
    <property type="entry name" value="RNA_pol_sigma-70-like"/>
</dbReference>
<dbReference type="RefSeq" id="WP_147131744.1">
    <property type="nucleotide sequence ID" value="NZ_BAABIJ010000001.1"/>
</dbReference>
<dbReference type="Gene3D" id="1.10.10.10">
    <property type="entry name" value="Winged helix-like DNA-binding domain superfamily/Winged helix DNA-binding domain"/>
    <property type="match status" value="1"/>
</dbReference>
<dbReference type="InterPro" id="IPR013324">
    <property type="entry name" value="RNA_pol_sigma_r3/r4-like"/>
</dbReference>
<dbReference type="CDD" id="cd06171">
    <property type="entry name" value="Sigma70_r4"/>
    <property type="match status" value="1"/>
</dbReference>
<dbReference type="GO" id="GO:0003677">
    <property type="term" value="F:DNA binding"/>
    <property type="evidence" value="ECO:0007669"/>
    <property type="project" value="UniProtKB-KW"/>
</dbReference>
<dbReference type="SUPFAM" id="SSF88946">
    <property type="entry name" value="Sigma2 domain of RNA polymerase sigma factors"/>
    <property type="match status" value="1"/>
</dbReference>
<evidence type="ECO:0000259" key="7">
    <source>
        <dbReference type="Pfam" id="PF04542"/>
    </source>
</evidence>
<dbReference type="NCBIfam" id="TIGR02937">
    <property type="entry name" value="sigma70-ECF"/>
    <property type="match status" value="1"/>
</dbReference>
<proteinExistence type="inferred from homology"/>
<dbReference type="EMBL" id="VLLL01000005">
    <property type="protein sequence ID" value="TWJ14548.1"/>
    <property type="molecule type" value="Genomic_DNA"/>
</dbReference>
<keyword evidence="3" id="KW-0731">Sigma factor</keyword>
<feature type="domain" description="RNA polymerase sigma factor 70 region 4 type 2" evidence="8">
    <location>
        <begin position="103"/>
        <end position="154"/>
    </location>
</feature>
<dbReference type="InterPro" id="IPR014284">
    <property type="entry name" value="RNA_pol_sigma-70_dom"/>
</dbReference>
<protein>
    <submittedName>
        <fullName evidence="9">RNA polymerase sigma-70 factor (Sigma-E family)</fullName>
    </submittedName>
</protein>
<evidence type="ECO:0000256" key="4">
    <source>
        <dbReference type="ARBA" id="ARBA00023125"/>
    </source>
</evidence>
<accession>A0A562V9M5</accession>
<keyword evidence="2" id="KW-0805">Transcription regulation</keyword>
<dbReference type="InterPro" id="IPR014325">
    <property type="entry name" value="RNA_pol_sigma-E_actinobac"/>
</dbReference>
<comment type="caution">
    <text evidence="9">The sequence shown here is derived from an EMBL/GenBank/DDBJ whole genome shotgun (WGS) entry which is preliminary data.</text>
</comment>
<feature type="region of interest" description="Disordered" evidence="6">
    <location>
        <begin position="158"/>
        <end position="180"/>
    </location>
</feature>
<dbReference type="AlphaFoldDB" id="A0A562V9M5"/>
<evidence type="ECO:0000256" key="1">
    <source>
        <dbReference type="ARBA" id="ARBA00010641"/>
    </source>
</evidence>
<dbReference type="PANTHER" id="PTHR43133">
    <property type="entry name" value="RNA POLYMERASE ECF-TYPE SIGMA FACTO"/>
    <property type="match status" value="1"/>
</dbReference>
<evidence type="ECO:0000256" key="6">
    <source>
        <dbReference type="SAM" id="MobiDB-lite"/>
    </source>
</evidence>
<keyword evidence="5" id="KW-0804">Transcription</keyword>
<dbReference type="OrthoDB" id="3692620at2"/>
<dbReference type="PANTHER" id="PTHR43133:SF50">
    <property type="entry name" value="ECF RNA POLYMERASE SIGMA FACTOR SIGM"/>
    <property type="match status" value="1"/>
</dbReference>
<dbReference type="SUPFAM" id="SSF88659">
    <property type="entry name" value="Sigma3 and sigma4 domains of RNA polymerase sigma factors"/>
    <property type="match status" value="1"/>
</dbReference>
<dbReference type="NCBIfam" id="TIGR02983">
    <property type="entry name" value="SigE-fam_strep"/>
    <property type="match status" value="1"/>
</dbReference>
<evidence type="ECO:0000313" key="9">
    <source>
        <dbReference type="EMBL" id="TWJ14548.1"/>
    </source>
</evidence>
<dbReference type="InterPro" id="IPR013249">
    <property type="entry name" value="RNA_pol_sigma70_r4_t2"/>
</dbReference>
<evidence type="ECO:0000256" key="5">
    <source>
        <dbReference type="ARBA" id="ARBA00023163"/>
    </source>
</evidence>
<sequence>MRRREREAEFREYVSARLERMRYFAYLSCGDWHRAEDAVQTAFEKLYVAWERPNPGSRDAYTRRIIVNTLINEHRRGWFRRERPAGDLPPAEAPSPDRDAALSLLEALRRLPLGQRTTVVLRYWEDLSVDQTAREMGCTPSTVKSQTARAVARLRELLPDLDPTEGEHDEPRLARVVPHP</sequence>
<feature type="domain" description="RNA polymerase sigma-70 region 2" evidence="7">
    <location>
        <begin position="17"/>
        <end position="78"/>
    </location>
</feature>
<keyword evidence="4" id="KW-0238">DNA-binding</keyword>
<keyword evidence="10" id="KW-1185">Reference proteome</keyword>
<evidence type="ECO:0000256" key="3">
    <source>
        <dbReference type="ARBA" id="ARBA00023082"/>
    </source>
</evidence>
<dbReference type="Gene3D" id="1.10.1740.10">
    <property type="match status" value="1"/>
</dbReference>
<dbReference type="InterPro" id="IPR013325">
    <property type="entry name" value="RNA_pol_sigma_r2"/>
</dbReference>